<gene>
    <name evidence="2" type="ORF">FDT66_07700</name>
</gene>
<reference evidence="2 3" key="1">
    <citation type="submission" date="2019-05" db="EMBL/GenBank/DDBJ databases">
        <title>Polaribacter aestuariivivens sp. nov., isolated from a tidal flat.</title>
        <authorList>
            <person name="Yoon J.-H."/>
        </authorList>
    </citation>
    <scope>NUCLEOTIDE SEQUENCE [LARGE SCALE GENOMIC DNA]</scope>
    <source>
        <strain evidence="2 3">DBTF-3</strain>
    </source>
</reference>
<keyword evidence="3" id="KW-1185">Reference proteome</keyword>
<evidence type="ECO:0008006" key="4">
    <source>
        <dbReference type="Google" id="ProtNLM"/>
    </source>
</evidence>
<name>A0A5S3N5H7_9FLAO</name>
<keyword evidence="1" id="KW-0732">Signal</keyword>
<accession>A0A5S3N5H7</accession>
<protein>
    <recommendedName>
        <fullName evidence="4">Lipocalin-like domain-containing protein</fullName>
    </recommendedName>
</protein>
<feature type="signal peptide" evidence="1">
    <location>
        <begin position="1"/>
        <end position="20"/>
    </location>
</feature>
<dbReference type="RefSeq" id="WP_138535588.1">
    <property type="nucleotide sequence ID" value="NZ_VANR01000003.1"/>
</dbReference>
<sequence length="177" mass="19155">MKTIKILFALFIAVTITSCGDSEKTVALDFSLTNVSGTYKVKSFNQDLSNTVVTQGTSVNVSNSTKIGDSFEVDLILNTSGTFTVKGPYRVVTTVTPVDGSATVTTKILTIDNSGSFFISKTGARKITFNSSNGDFLNGEYNVNLFNENTLTLTQESEETDGNINIDIKTTIIFEKK</sequence>
<evidence type="ECO:0000313" key="3">
    <source>
        <dbReference type="Proteomes" id="UP000307140"/>
    </source>
</evidence>
<dbReference type="AlphaFoldDB" id="A0A5S3N5H7"/>
<dbReference type="OrthoDB" id="1445355at2"/>
<dbReference type="EMBL" id="VANR01000003">
    <property type="protein sequence ID" value="TMM30638.1"/>
    <property type="molecule type" value="Genomic_DNA"/>
</dbReference>
<evidence type="ECO:0000313" key="2">
    <source>
        <dbReference type="EMBL" id="TMM30638.1"/>
    </source>
</evidence>
<comment type="caution">
    <text evidence="2">The sequence shown here is derived from an EMBL/GenBank/DDBJ whole genome shotgun (WGS) entry which is preliminary data.</text>
</comment>
<dbReference type="PROSITE" id="PS51257">
    <property type="entry name" value="PROKAR_LIPOPROTEIN"/>
    <property type="match status" value="1"/>
</dbReference>
<proteinExistence type="predicted"/>
<evidence type="ECO:0000256" key="1">
    <source>
        <dbReference type="SAM" id="SignalP"/>
    </source>
</evidence>
<dbReference type="Proteomes" id="UP000307140">
    <property type="component" value="Unassembled WGS sequence"/>
</dbReference>
<organism evidence="2 3">
    <name type="scientific">Polaribacter aestuariivivens</name>
    <dbReference type="NCBI Taxonomy" id="2304626"/>
    <lineage>
        <taxon>Bacteria</taxon>
        <taxon>Pseudomonadati</taxon>
        <taxon>Bacteroidota</taxon>
        <taxon>Flavobacteriia</taxon>
        <taxon>Flavobacteriales</taxon>
        <taxon>Flavobacteriaceae</taxon>
    </lineage>
</organism>
<feature type="chain" id="PRO_5024425604" description="Lipocalin-like domain-containing protein" evidence="1">
    <location>
        <begin position="21"/>
        <end position="177"/>
    </location>
</feature>